<dbReference type="EMBL" id="FNOS01000001">
    <property type="protein sequence ID" value="SDX35945.1"/>
    <property type="molecule type" value="Genomic_DNA"/>
</dbReference>
<dbReference type="SUPFAM" id="SSF51306">
    <property type="entry name" value="LexA/Signal peptidase"/>
    <property type="match status" value="1"/>
</dbReference>
<dbReference type="PANTHER" id="PTHR43390">
    <property type="entry name" value="SIGNAL PEPTIDASE I"/>
    <property type="match status" value="1"/>
</dbReference>
<dbReference type="InterPro" id="IPR019756">
    <property type="entry name" value="Pept_S26A_signal_pept_1_Ser-AS"/>
</dbReference>
<dbReference type="NCBIfam" id="TIGR02227">
    <property type="entry name" value="sigpep_I_bact"/>
    <property type="match status" value="1"/>
</dbReference>
<proteinExistence type="inferred from homology"/>
<keyword evidence="11" id="KW-1185">Reference proteome</keyword>
<comment type="caution">
    <text evidence="10">The sequence shown here is derived from an EMBL/GenBank/DDBJ whole genome shotgun (WGS) entry which is preliminary data.</text>
</comment>
<organism evidence="10 11">
    <name type="scientific">Salimicrobium album</name>
    <dbReference type="NCBI Taxonomy" id="50717"/>
    <lineage>
        <taxon>Bacteria</taxon>
        <taxon>Bacillati</taxon>
        <taxon>Bacillota</taxon>
        <taxon>Bacilli</taxon>
        <taxon>Bacillales</taxon>
        <taxon>Bacillaceae</taxon>
        <taxon>Salimicrobium</taxon>
    </lineage>
</organism>
<evidence type="ECO:0000256" key="2">
    <source>
        <dbReference type="ARBA" id="ARBA00004401"/>
    </source>
</evidence>
<dbReference type="InterPro" id="IPR000223">
    <property type="entry name" value="Pept_S26A_signal_pept_1"/>
</dbReference>
<dbReference type="CDD" id="cd06530">
    <property type="entry name" value="S26_SPase_I"/>
    <property type="match status" value="1"/>
</dbReference>
<dbReference type="PRINTS" id="PR00727">
    <property type="entry name" value="LEADERPTASE"/>
</dbReference>
<evidence type="ECO:0000256" key="7">
    <source>
        <dbReference type="RuleBase" id="RU003993"/>
    </source>
</evidence>
<dbReference type="Proteomes" id="UP000198647">
    <property type="component" value="Unassembled WGS sequence"/>
</dbReference>
<evidence type="ECO:0000256" key="6">
    <source>
        <dbReference type="ARBA" id="ARBA00022801"/>
    </source>
</evidence>
<comment type="catalytic activity">
    <reaction evidence="1 7">
        <text>Cleavage of hydrophobic, N-terminal signal or leader sequences from secreted and periplasmic proteins.</text>
        <dbReference type="EC" id="3.4.21.89"/>
    </reaction>
</comment>
<dbReference type="EC" id="3.4.21.89" evidence="4 7"/>
<evidence type="ECO:0000313" key="11">
    <source>
        <dbReference type="Proteomes" id="UP000198647"/>
    </source>
</evidence>
<evidence type="ECO:0000256" key="8">
    <source>
        <dbReference type="RuleBase" id="RU362042"/>
    </source>
</evidence>
<dbReference type="PROSITE" id="PS00761">
    <property type="entry name" value="SPASE_I_3"/>
    <property type="match status" value="1"/>
</dbReference>
<gene>
    <name evidence="10" type="ORF">SAMN04488081_0279</name>
</gene>
<keyword evidence="6 7" id="KW-0378">Hydrolase</keyword>
<dbReference type="Gene3D" id="2.10.109.10">
    <property type="entry name" value="Umud Fragment, subunit A"/>
    <property type="match status" value="1"/>
</dbReference>
<dbReference type="PROSITE" id="PS00501">
    <property type="entry name" value="SPASE_I_1"/>
    <property type="match status" value="1"/>
</dbReference>
<sequence length="173" mass="19651">MAAKQKNEWLEWGKAILVAVVLAFIIRNFLFATSIVEGASMDPTLENGERVVFNKVVYHLDEPEFNDIVIIERPEKSYVKRVIGEPGDTVEVKNHELFVNGEKQKQNYLDQSSIQATRDYGPIKVPDGKYFVMGDNRAVSKDSRNGLGMIEEEEIIGRTELVIFPFGEAERTE</sequence>
<evidence type="ECO:0000256" key="3">
    <source>
        <dbReference type="ARBA" id="ARBA00009370"/>
    </source>
</evidence>
<dbReference type="PROSITE" id="PS00760">
    <property type="entry name" value="SPASE_I_2"/>
    <property type="match status" value="1"/>
</dbReference>
<evidence type="ECO:0000256" key="5">
    <source>
        <dbReference type="ARBA" id="ARBA00022670"/>
    </source>
</evidence>
<dbReference type="InterPro" id="IPR019758">
    <property type="entry name" value="Pept_S26A_signal_pept_1_CS"/>
</dbReference>
<evidence type="ECO:0000256" key="4">
    <source>
        <dbReference type="ARBA" id="ARBA00013208"/>
    </source>
</evidence>
<dbReference type="PANTHER" id="PTHR43390:SF1">
    <property type="entry name" value="CHLOROPLAST PROCESSING PEPTIDASE"/>
    <property type="match status" value="1"/>
</dbReference>
<evidence type="ECO:0000313" key="10">
    <source>
        <dbReference type="EMBL" id="SDX35945.1"/>
    </source>
</evidence>
<keyword evidence="5 7" id="KW-0645">Protease</keyword>
<dbReference type="Pfam" id="PF10502">
    <property type="entry name" value="Peptidase_S26"/>
    <property type="match status" value="1"/>
</dbReference>
<evidence type="ECO:0000259" key="9">
    <source>
        <dbReference type="Pfam" id="PF10502"/>
    </source>
</evidence>
<comment type="similarity">
    <text evidence="3 8">Belongs to the peptidase S26 family.</text>
</comment>
<feature type="domain" description="Peptidase S26" evidence="9">
    <location>
        <begin position="9"/>
        <end position="163"/>
    </location>
</feature>
<dbReference type="InterPro" id="IPR019757">
    <property type="entry name" value="Pept_S26A_signal_pept_1_Lys-AS"/>
</dbReference>
<dbReference type="InterPro" id="IPR019533">
    <property type="entry name" value="Peptidase_S26"/>
</dbReference>
<dbReference type="RefSeq" id="WP_008589616.1">
    <property type="nucleotide sequence ID" value="NZ_FNOS01000001.1"/>
</dbReference>
<reference evidence="10 11" key="1">
    <citation type="submission" date="2016-10" db="EMBL/GenBank/DDBJ databases">
        <authorList>
            <person name="Varghese N."/>
            <person name="Submissions S."/>
        </authorList>
    </citation>
    <scope>NUCLEOTIDE SEQUENCE [LARGE SCALE GENOMIC DNA]</scope>
    <source>
        <strain evidence="10 11">DSM 20748</strain>
    </source>
</reference>
<evidence type="ECO:0000256" key="1">
    <source>
        <dbReference type="ARBA" id="ARBA00000677"/>
    </source>
</evidence>
<protein>
    <recommendedName>
        <fullName evidence="4 7">Signal peptidase I</fullName>
        <ecNumber evidence="4 7">3.4.21.89</ecNumber>
    </recommendedName>
</protein>
<dbReference type="InterPro" id="IPR036286">
    <property type="entry name" value="LexA/Signal_pep-like_sf"/>
</dbReference>
<accession>A0A1H3B2B4</accession>
<comment type="subcellular location">
    <subcellularLocation>
        <location evidence="2">Cell membrane</location>
        <topology evidence="2">Single-pass type II membrane protein</topology>
    </subcellularLocation>
    <subcellularLocation>
        <location evidence="8">Membrane</location>
        <topology evidence="8">Single-pass type II membrane protein</topology>
    </subcellularLocation>
</comment>
<name>A0A1H3B2B4_9BACI</name>